<keyword evidence="3" id="KW-1185">Reference proteome</keyword>
<dbReference type="Proteomes" id="UP001057702">
    <property type="component" value="Unassembled WGS sequence"/>
</dbReference>
<comment type="caution">
    <text evidence="2">The sequence shown here is derived from an EMBL/GenBank/DDBJ whole genome shotgun (WGS) entry which is preliminary data.</text>
</comment>
<accession>A0ABT1PTQ2</accession>
<name>A0ABT1PTQ2_9ACTN</name>
<evidence type="ECO:0000256" key="1">
    <source>
        <dbReference type="SAM" id="MobiDB-lite"/>
    </source>
</evidence>
<reference evidence="2" key="1">
    <citation type="submission" date="2022-06" db="EMBL/GenBank/DDBJ databases">
        <title>Draft genome sequence of Streptomyces sp. RB6PN25 isolated from peat swamp forest in Thailand.</title>
        <authorList>
            <person name="Duangmal K."/>
            <person name="Klaysubun C."/>
        </authorList>
    </citation>
    <scope>NUCLEOTIDE SEQUENCE</scope>
    <source>
        <strain evidence="2">RB6PN25</strain>
    </source>
</reference>
<proteinExistence type="predicted"/>
<sequence>MTSVQDEYKREAAGGKQPLPDYTGVDLDELAARTTRPVLGAVLAGLRRRAGRAEQAVAYHEDSPGISPD</sequence>
<evidence type="ECO:0000313" key="3">
    <source>
        <dbReference type="Proteomes" id="UP001057702"/>
    </source>
</evidence>
<dbReference type="NCBIfam" id="NF041709">
    <property type="entry name" value="RiPP_phane_YxD"/>
    <property type="match status" value="1"/>
</dbReference>
<gene>
    <name evidence="2" type="ORF">NGB36_06925</name>
</gene>
<evidence type="ECO:0000313" key="2">
    <source>
        <dbReference type="EMBL" id="MCQ4080335.1"/>
    </source>
</evidence>
<feature type="region of interest" description="Disordered" evidence="1">
    <location>
        <begin position="1"/>
        <end position="23"/>
    </location>
</feature>
<protein>
    <recommendedName>
        <fullName evidence="4">FXSXX-COOH protein</fullName>
    </recommendedName>
</protein>
<organism evidence="2 3">
    <name type="scientific">Streptomyces humicola</name>
    <dbReference type="NCBI Taxonomy" id="2953240"/>
    <lineage>
        <taxon>Bacteria</taxon>
        <taxon>Bacillati</taxon>
        <taxon>Actinomycetota</taxon>
        <taxon>Actinomycetes</taxon>
        <taxon>Kitasatosporales</taxon>
        <taxon>Streptomycetaceae</taxon>
        <taxon>Streptomyces</taxon>
    </lineage>
</organism>
<dbReference type="RefSeq" id="WP_255919223.1">
    <property type="nucleotide sequence ID" value="NZ_JANFNG010000003.1"/>
</dbReference>
<dbReference type="EMBL" id="JANFNG010000003">
    <property type="protein sequence ID" value="MCQ4080335.1"/>
    <property type="molecule type" value="Genomic_DNA"/>
</dbReference>
<evidence type="ECO:0008006" key="4">
    <source>
        <dbReference type="Google" id="ProtNLM"/>
    </source>
</evidence>
<feature type="compositionally biased region" description="Basic and acidic residues" evidence="1">
    <location>
        <begin position="1"/>
        <end position="13"/>
    </location>
</feature>